<proteinExistence type="predicted"/>
<dbReference type="NCBIfam" id="NF033545">
    <property type="entry name" value="transpos_IS630"/>
    <property type="match status" value="1"/>
</dbReference>
<evidence type="ECO:0000313" key="2">
    <source>
        <dbReference type="EMBL" id="MFC6704069.1"/>
    </source>
</evidence>
<dbReference type="RefSeq" id="WP_382397973.1">
    <property type="nucleotide sequence ID" value="NZ_JBHSWH010000001.1"/>
</dbReference>
<dbReference type="InterPro" id="IPR036397">
    <property type="entry name" value="RNaseH_sf"/>
</dbReference>
<dbReference type="Gene3D" id="3.30.420.10">
    <property type="entry name" value="Ribonuclease H-like superfamily/Ribonuclease H"/>
    <property type="match status" value="1"/>
</dbReference>
<dbReference type="SUPFAM" id="SSF53098">
    <property type="entry name" value="Ribonuclease H-like"/>
    <property type="match status" value="1"/>
</dbReference>
<feature type="domain" description="Tc1-like transposase DDE" evidence="1">
    <location>
        <begin position="174"/>
        <end position="319"/>
    </location>
</feature>
<dbReference type="EMBL" id="JBHSWH010000001">
    <property type="protein sequence ID" value="MFC6706556.1"/>
    <property type="molecule type" value="Genomic_DNA"/>
</dbReference>
<sequence length="363" mass="40786">MSAPAAPPLLLSDSQRATLEQLSRSQTAAHRQVQRARVLLLAADGVANTRISAEVGVTPVTVRAWRARFEEEGLAKLGQVRQGRGRKASISEEQVKAIVHDTLHTKPAGQTHWSCRTMAKHAGVSSATVQRIWHDLGIKPHRVDTFKVSNDSRFEEKLTDVVGLYLNPPAKAVVLCLDEKSQIQALDRTQASLPMIKGRGATMTHDYKRNGTTTLFAALNVLTGEVTGRCFDRHRHEEFLKFLKVIDAEVPTGQAIHVILDNYSTHKHADVQRWLTRHKRFHLHFIPTSSSWLNQVERWFRDLDVKAIRRGSFNSVPDLIAAIEDYLQANNEDPTPFVWTATAESILAKVTRARRKLTEVVNQ</sequence>
<dbReference type="InterPro" id="IPR052702">
    <property type="entry name" value="MscS-like_channel"/>
</dbReference>
<dbReference type="SUPFAM" id="SSF46689">
    <property type="entry name" value="Homeodomain-like"/>
    <property type="match status" value="1"/>
</dbReference>
<dbReference type="Proteomes" id="UP001596298">
    <property type="component" value="Unassembled WGS sequence"/>
</dbReference>
<dbReference type="InterPro" id="IPR038717">
    <property type="entry name" value="Tc1-like_DDE_dom"/>
</dbReference>
<comment type="caution">
    <text evidence="3">The sequence shown here is derived from an EMBL/GenBank/DDBJ whole genome shotgun (WGS) entry which is preliminary data.</text>
</comment>
<dbReference type="InterPro" id="IPR047655">
    <property type="entry name" value="Transpos_IS630-like"/>
</dbReference>
<keyword evidence="5" id="KW-1185">Reference proteome</keyword>
<organism evidence="3 5">
    <name type="scientific">Flexivirga alba</name>
    <dbReference type="NCBI Taxonomy" id="702742"/>
    <lineage>
        <taxon>Bacteria</taxon>
        <taxon>Bacillati</taxon>
        <taxon>Actinomycetota</taxon>
        <taxon>Actinomycetes</taxon>
        <taxon>Micrococcales</taxon>
        <taxon>Dermacoccaceae</taxon>
        <taxon>Flexivirga</taxon>
    </lineage>
</organism>
<protein>
    <submittedName>
        <fullName evidence="3">IS630 family transposase</fullName>
    </submittedName>
</protein>
<dbReference type="Pfam" id="PF13358">
    <property type="entry name" value="DDE_3"/>
    <property type="match status" value="1"/>
</dbReference>
<dbReference type="EMBL" id="JBHSWH010000001">
    <property type="protein sequence ID" value="MFC6704069.1"/>
    <property type="molecule type" value="Genomic_DNA"/>
</dbReference>
<dbReference type="EMBL" id="JBHSWH010000001">
    <property type="protein sequence ID" value="MFC6706824.1"/>
    <property type="molecule type" value="Genomic_DNA"/>
</dbReference>
<gene>
    <name evidence="2" type="ORF">ACFQDH_01975</name>
    <name evidence="3" type="ORF">ACFQDH_15155</name>
    <name evidence="4" type="ORF">ACFQDH_16575</name>
</gene>
<evidence type="ECO:0000313" key="4">
    <source>
        <dbReference type="EMBL" id="MFC6706824.1"/>
    </source>
</evidence>
<dbReference type="PANTHER" id="PTHR30347">
    <property type="entry name" value="POTASSIUM CHANNEL RELATED"/>
    <property type="match status" value="1"/>
</dbReference>
<reference evidence="3" key="3">
    <citation type="submission" date="2024-09" db="EMBL/GenBank/DDBJ databases">
        <authorList>
            <person name="Sun Q."/>
            <person name="Mori K."/>
        </authorList>
    </citation>
    <scope>NUCLEOTIDE SEQUENCE</scope>
    <source>
        <strain evidence="3">NBRC 107580</strain>
    </source>
</reference>
<name>A0ABW2AJQ0_9MICO</name>
<evidence type="ECO:0000313" key="3">
    <source>
        <dbReference type="EMBL" id="MFC6706556.1"/>
    </source>
</evidence>
<accession>A0ABW2AJQ0</accession>
<dbReference type="InterPro" id="IPR009057">
    <property type="entry name" value="Homeodomain-like_sf"/>
</dbReference>
<reference evidence="3" key="1">
    <citation type="journal article" date="2014" name="Int. J. Syst. Evol. Microbiol.">
        <title>Complete genome of a new Firmicutes species belonging to the dominant human colonic microbiota ('Ruminococcus bicirculans') reveals two chromosomes and a selective capacity to utilize plant glucans.</title>
        <authorList>
            <consortium name="NISC Comparative Sequencing Program"/>
            <person name="Wegmann U."/>
            <person name="Louis P."/>
            <person name="Goesmann A."/>
            <person name="Henrissat B."/>
            <person name="Duncan S.H."/>
            <person name="Flint H.J."/>
        </authorList>
    </citation>
    <scope>NUCLEOTIDE SEQUENCE</scope>
    <source>
        <strain evidence="3">NBRC 107580</strain>
    </source>
</reference>
<reference evidence="5" key="2">
    <citation type="journal article" date="2019" name="Int. J. Syst. Evol. Microbiol.">
        <title>The Global Catalogue of Microorganisms (GCM) 10K type strain sequencing project: providing services to taxonomists for standard genome sequencing and annotation.</title>
        <authorList>
            <consortium name="The Broad Institute Genomics Platform"/>
            <consortium name="The Broad Institute Genome Sequencing Center for Infectious Disease"/>
            <person name="Wu L."/>
            <person name="Ma J."/>
        </authorList>
    </citation>
    <scope>NUCLEOTIDE SEQUENCE [LARGE SCALE GENOMIC DNA]</scope>
    <source>
        <strain evidence="5">CCUG 58127</strain>
    </source>
</reference>
<dbReference type="InterPro" id="IPR012337">
    <property type="entry name" value="RNaseH-like_sf"/>
</dbReference>
<dbReference type="PANTHER" id="PTHR30347:SF1">
    <property type="entry name" value="MECHANOSENSITIVE CHANNEL MSCK"/>
    <property type="match status" value="1"/>
</dbReference>
<dbReference type="Pfam" id="PF13565">
    <property type="entry name" value="HTH_32"/>
    <property type="match status" value="1"/>
</dbReference>
<evidence type="ECO:0000313" key="5">
    <source>
        <dbReference type="Proteomes" id="UP001596298"/>
    </source>
</evidence>
<evidence type="ECO:0000259" key="1">
    <source>
        <dbReference type="Pfam" id="PF13358"/>
    </source>
</evidence>